<dbReference type="Gene3D" id="3.40.1350.10">
    <property type="match status" value="1"/>
</dbReference>
<dbReference type="RefSeq" id="WP_190027843.1">
    <property type="nucleotide sequence ID" value="NZ_BMUU01000006.1"/>
</dbReference>
<dbReference type="Pfam" id="PF04471">
    <property type="entry name" value="Mrr_cat"/>
    <property type="match status" value="1"/>
</dbReference>
<dbReference type="InterPro" id="IPR011856">
    <property type="entry name" value="tRNA_endonuc-like_dom_sf"/>
</dbReference>
<name>A0ABQ3ACC1_9ACTN</name>
<gene>
    <name evidence="3" type="ORF">GCM10010326_40010</name>
</gene>
<sequence>MTMPVRRETAVIGRRNQKFSLRSTALSFGLVALTIWGVAVTFKSAVRPHSHPVGTVLALLALMFLVAAAVRSKWLRRAARRATLEVAVAGPASLSAPAPADPVLPPTVGAPDAVESAGIDPLAFEDAVSDLCRRDGCTDVQVVGGAGDLGADVVATAPDGRRLVIQCKCYAAGHKVGSQDLQRFGGTCYAVHDAELAVVVTTSEYTEPALDYAAQCAILCFDGELLRAWNAGTGPAPWELWHT</sequence>
<evidence type="ECO:0000313" key="3">
    <source>
        <dbReference type="EMBL" id="GGY41852.1"/>
    </source>
</evidence>
<keyword evidence="1" id="KW-1133">Transmembrane helix</keyword>
<protein>
    <submittedName>
        <fullName evidence="3">Restriction endonuclease</fullName>
    </submittedName>
</protein>
<keyword evidence="4" id="KW-1185">Reference proteome</keyword>
<keyword evidence="3" id="KW-0540">Nuclease</keyword>
<keyword evidence="3" id="KW-0255">Endonuclease</keyword>
<dbReference type="PANTHER" id="PTHR30015:SF6">
    <property type="entry name" value="SLL1429 PROTEIN"/>
    <property type="match status" value="1"/>
</dbReference>
<evidence type="ECO:0000313" key="4">
    <source>
        <dbReference type="Proteomes" id="UP000600946"/>
    </source>
</evidence>
<proteinExistence type="predicted"/>
<keyword evidence="1" id="KW-0812">Transmembrane</keyword>
<dbReference type="InterPro" id="IPR007560">
    <property type="entry name" value="Restrct_endonuc_IV_Mrr"/>
</dbReference>
<dbReference type="SUPFAM" id="SSF52980">
    <property type="entry name" value="Restriction endonuclease-like"/>
    <property type="match status" value="1"/>
</dbReference>
<feature type="transmembrane region" description="Helical" evidence="1">
    <location>
        <begin position="51"/>
        <end position="70"/>
    </location>
</feature>
<dbReference type="InterPro" id="IPR052906">
    <property type="entry name" value="Type_IV_Methyl-Rstrct_Enzyme"/>
</dbReference>
<dbReference type="Proteomes" id="UP000600946">
    <property type="component" value="Unassembled WGS sequence"/>
</dbReference>
<keyword evidence="3" id="KW-0378">Hydrolase</keyword>
<dbReference type="GeneID" id="96291941"/>
<keyword evidence="1" id="KW-0472">Membrane</keyword>
<evidence type="ECO:0000256" key="1">
    <source>
        <dbReference type="SAM" id="Phobius"/>
    </source>
</evidence>
<evidence type="ECO:0000259" key="2">
    <source>
        <dbReference type="Pfam" id="PF04471"/>
    </source>
</evidence>
<organism evidence="3 4">
    <name type="scientific">Streptomyces xanthochromogenes</name>
    <dbReference type="NCBI Taxonomy" id="67384"/>
    <lineage>
        <taxon>Bacteria</taxon>
        <taxon>Bacillati</taxon>
        <taxon>Actinomycetota</taxon>
        <taxon>Actinomycetes</taxon>
        <taxon>Kitasatosporales</taxon>
        <taxon>Streptomycetaceae</taxon>
        <taxon>Streptomyces</taxon>
    </lineage>
</organism>
<dbReference type="InterPro" id="IPR011335">
    <property type="entry name" value="Restrct_endonuc-II-like"/>
</dbReference>
<dbReference type="EMBL" id="BMUU01000006">
    <property type="protein sequence ID" value="GGY41852.1"/>
    <property type="molecule type" value="Genomic_DNA"/>
</dbReference>
<comment type="caution">
    <text evidence="3">The sequence shown here is derived from an EMBL/GenBank/DDBJ whole genome shotgun (WGS) entry which is preliminary data.</text>
</comment>
<dbReference type="PANTHER" id="PTHR30015">
    <property type="entry name" value="MRR RESTRICTION SYSTEM PROTEIN"/>
    <property type="match status" value="1"/>
</dbReference>
<feature type="domain" description="Restriction endonuclease type IV Mrr" evidence="2">
    <location>
        <begin position="119"/>
        <end position="229"/>
    </location>
</feature>
<reference evidence="4" key="1">
    <citation type="journal article" date="2019" name="Int. J. Syst. Evol. Microbiol.">
        <title>The Global Catalogue of Microorganisms (GCM) 10K type strain sequencing project: providing services to taxonomists for standard genome sequencing and annotation.</title>
        <authorList>
            <consortium name="The Broad Institute Genomics Platform"/>
            <consortium name="The Broad Institute Genome Sequencing Center for Infectious Disease"/>
            <person name="Wu L."/>
            <person name="Ma J."/>
        </authorList>
    </citation>
    <scope>NUCLEOTIDE SEQUENCE [LARGE SCALE GENOMIC DNA]</scope>
    <source>
        <strain evidence="4">JCM 4594</strain>
    </source>
</reference>
<feature type="transmembrane region" description="Helical" evidence="1">
    <location>
        <begin position="21"/>
        <end position="39"/>
    </location>
</feature>
<accession>A0ABQ3ACC1</accession>
<dbReference type="GO" id="GO:0004519">
    <property type="term" value="F:endonuclease activity"/>
    <property type="evidence" value="ECO:0007669"/>
    <property type="project" value="UniProtKB-KW"/>
</dbReference>